<reference evidence="1" key="1">
    <citation type="submission" date="2020-05" db="EMBL/GenBank/DDBJ databases">
        <authorList>
            <person name="Chiriac C."/>
            <person name="Salcher M."/>
            <person name="Ghai R."/>
            <person name="Kavagutti S V."/>
        </authorList>
    </citation>
    <scope>NUCLEOTIDE SEQUENCE</scope>
</reference>
<gene>
    <name evidence="1" type="ORF">UFOPK2000_00937</name>
</gene>
<sequence>MDPLCTTFRRPFLGVIKKVATATSALNTWANSDKTNRRDQIAIDIAIDTNGDH</sequence>
<accession>A0A6J6JET6</accession>
<dbReference type="EMBL" id="CAEZVK010000093">
    <property type="protein sequence ID" value="CAB4634489.1"/>
    <property type="molecule type" value="Genomic_DNA"/>
</dbReference>
<name>A0A6J6JET6_9ZZZZ</name>
<proteinExistence type="predicted"/>
<organism evidence="1">
    <name type="scientific">freshwater metagenome</name>
    <dbReference type="NCBI Taxonomy" id="449393"/>
    <lineage>
        <taxon>unclassified sequences</taxon>
        <taxon>metagenomes</taxon>
        <taxon>ecological metagenomes</taxon>
    </lineage>
</organism>
<dbReference type="AlphaFoldDB" id="A0A6J6JET6"/>
<evidence type="ECO:0000313" key="1">
    <source>
        <dbReference type="EMBL" id="CAB4634489.1"/>
    </source>
</evidence>
<protein>
    <submittedName>
        <fullName evidence="1">Unannotated protein</fullName>
    </submittedName>
</protein>